<name>A0A0M0GRZ3_9BACI</name>
<keyword evidence="1" id="KW-1133">Transmembrane helix</keyword>
<organism evidence="2 4">
    <name type="scientific">Rossellomorea marisflavi</name>
    <dbReference type="NCBI Taxonomy" id="189381"/>
    <lineage>
        <taxon>Bacteria</taxon>
        <taxon>Bacillati</taxon>
        <taxon>Bacillota</taxon>
        <taxon>Bacilli</taxon>
        <taxon>Bacillales</taxon>
        <taxon>Bacillaceae</taxon>
        <taxon>Rossellomorea</taxon>
    </lineage>
</organism>
<dbReference type="PATRIC" id="fig|189381.12.peg.570"/>
<gene>
    <name evidence="2" type="ORF">AF331_02415</name>
    <name evidence="3" type="ORF">FZC83_04045</name>
</gene>
<keyword evidence="4" id="KW-1185">Reference proteome</keyword>
<dbReference type="Proteomes" id="UP000322997">
    <property type="component" value="Unassembled WGS sequence"/>
</dbReference>
<evidence type="ECO:0000313" key="4">
    <source>
        <dbReference type="Proteomes" id="UP000037405"/>
    </source>
</evidence>
<dbReference type="Pfam" id="PF14038">
    <property type="entry name" value="YqzE"/>
    <property type="match status" value="1"/>
</dbReference>
<proteinExistence type="predicted"/>
<dbReference type="InterPro" id="IPR025622">
    <property type="entry name" value="YqzE"/>
</dbReference>
<evidence type="ECO:0000313" key="3">
    <source>
        <dbReference type="EMBL" id="TYS56749.1"/>
    </source>
</evidence>
<dbReference type="Proteomes" id="UP000037405">
    <property type="component" value="Unassembled WGS sequence"/>
</dbReference>
<keyword evidence="1" id="KW-0472">Membrane</keyword>
<dbReference type="STRING" id="189381.GCA_900166615_03820"/>
<sequence>MSVNDYVKFLTQTVVQHYNKSPQERKTIRKQRKTRKEPFLYRWFGIIPYAVGLFFKKNRNQ</sequence>
<reference evidence="2" key="2">
    <citation type="submission" date="2015-07" db="EMBL/GenBank/DDBJ databases">
        <title>MeaNS - Measles Nucleotide Surveillance Program.</title>
        <authorList>
            <person name="Tran T."/>
            <person name="Druce J."/>
        </authorList>
    </citation>
    <scope>NUCLEOTIDE SEQUENCE</scope>
    <source>
        <strain evidence="2">JCM 11544</strain>
    </source>
</reference>
<feature type="transmembrane region" description="Helical" evidence="1">
    <location>
        <begin position="39"/>
        <end position="55"/>
    </location>
</feature>
<accession>A0A0M0GRZ3</accession>
<dbReference type="EMBL" id="VTEQ01000001">
    <property type="protein sequence ID" value="TYS56749.1"/>
    <property type="molecule type" value="Genomic_DNA"/>
</dbReference>
<reference evidence="3 5" key="3">
    <citation type="submission" date="2019-08" db="EMBL/GenBank/DDBJ databases">
        <title>Bacillus genomes from the desert of Cuatro Cienegas, Coahuila.</title>
        <authorList>
            <person name="Olmedo-Alvarez G."/>
        </authorList>
    </citation>
    <scope>NUCLEOTIDE SEQUENCE [LARGE SCALE GENOMIC DNA]</scope>
    <source>
        <strain evidence="3 5">CH108_3D</strain>
    </source>
</reference>
<evidence type="ECO:0000313" key="5">
    <source>
        <dbReference type="Proteomes" id="UP000322997"/>
    </source>
</evidence>
<dbReference type="AlphaFoldDB" id="A0A0M0GRZ3"/>
<dbReference type="EMBL" id="LGUE01000001">
    <property type="protein sequence ID" value="KON92609.1"/>
    <property type="molecule type" value="Genomic_DNA"/>
</dbReference>
<evidence type="ECO:0000313" key="2">
    <source>
        <dbReference type="EMBL" id="KON92609.1"/>
    </source>
</evidence>
<dbReference type="RefSeq" id="WP_053427748.1">
    <property type="nucleotide sequence ID" value="NZ_CP128801.1"/>
</dbReference>
<comment type="caution">
    <text evidence="2">The sequence shown here is derived from an EMBL/GenBank/DDBJ whole genome shotgun (WGS) entry which is preliminary data.</text>
</comment>
<evidence type="ECO:0000256" key="1">
    <source>
        <dbReference type="SAM" id="Phobius"/>
    </source>
</evidence>
<reference evidence="4" key="1">
    <citation type="submission" date="2015-07" db="EMBL/GenBank/DDBJ databases">
        <title>Fjat-14235 jcm11544.</title>
        <authorList>
            <person name="Liu B."/>
            <person name="Wang J."/>
            <person name="Zhu Y."/>
            <person name="Liu G."/>
            <person name="Chen Q."/>
            <person name="Chen Z."/>
            <person name="Lan J."/>
            <person name="Che J."/>
            <person name="Ge C."/>
            <person name="Shi H."/>
            <person name="Pan Z."/>
            <person name="Liu X."/>
        </authorList>
    </citation>
    <scope>NUCLEOTIDE SEQUENCE [LARGE SCALE GENOMIC DNA]</scope>
    <source>
        <strain evidence="4">JCM 11544</strain>
    </source>
</reference>
<protein>
    <submittedName>
        <fullName evidence="3">YqzE family protein</fullName>
    </submittedName>
</protein>
<keyword evidence="1" id="KW-0812">Transmembrane</keyword>